<protein>
    <submittedName>
        <fullName evidence="1">Uncharacterized protein</fullName>
    </submittedName>
</protein>
<proteinExistence type="predicted"/>
<reference evidence="1" key="1">
    <citation type="journal article" date="2014" name="Front. Microbiol.">
        <title>High frequency of phylogenetically diverse reductive dehalogenase-homologous genes in deep subseafloor sedimentary metagenomes.</title>
        <authorList>
            <person name="Kawai M."/>
            <person name="Futagami T."/>
            <person name="Toyoda A."/>
            <person name="Takaki Y."/>
            <person name="Nishi S."/>
            <person name="Hori S."/>
            <person name="Arai W."/>
            <person name="Tsubouchi T."/>
            <person name="Morono Y."/>
            <person name="Uchiyama I."/>
            <person name="Ito T."/>
            <person name="Fujiyama A."/>
            <person name="Inagaki F."/>
            <person name="Takami H."/>
        </authorList>
    </citation>
    <scope>NUCLEOTIDE SEQUENCE</scope>
    <source>
        <strain evidence="1">Expedition CK06-06</strain>
    </source>
</reference>
<evidence type="ECO:0000313" key="1">
    <source>
        <dbReference type="EMBL" id="GAF90010.1"/>
    </source>
</evidence>
<comment type="caution">
    <text evidence="1">The sequence shown here is derived from an EMBL/GenBank/DDBJ whole genome shotgun (WGS) entry which is preliminary data.</text>
</comment>
<gene>
    <name evidence="1" type="ORF">S01H1_18861</name>
</gene>
<sequence>MKIMAEIPLINFLSHFDILGFKDIVENNKITDLVPQFNEFFIKNLKVSSHLSHKMFGKTVLPDPKTKLAHLIQFSDTVILFSDVPPQAPLDHLYNSLMHLLLASSGTLASCIFSGFPIRGAVSHGEFYVYVNGSENIYLGKSLIEAYKWEREQDWAGAILSPSCEQWLIKNNVMDRALKSEYIVPYRVPLKNREYKEYYAVNWPVVVPQEKKEAIEAIERSFQLNNYEKSWAVQRKMEETIKFFDKYHKNRP</sequence>
<organism evidence="1">
    <name type="scientific">marine sediment metagenome</name>
    <dbReference type="NCBI Taxonomy" id="412755"/>
    <lineage>
        <taxon>unclassified sequences</taxon>
        <taxon>metagenomes</taxon>
        <taxon>ecological metagenomes</taxon>
    </lineage>
</organism>
<dbReference type="AlphaFoldDB" id="X0UNF6"/>
<dbReference type="EMBL" id="BARS01010122">
    <property type="protein sequence ID" value="GAF90010.1"/>
    <property type="molecule type" value="Genomic_DNA"/>
</dbReference>
<name>X0UNF6_9ZZZZ</name>
<accession>X0UNF6</accession>